<reference evidence="1 2" key="1">
    <citation type="submission" date="2016-11" db="EMBL/GenBank/DDBJ databases">
        <authorList>
            <person name="Jaros S."/>
            <person name="Januszkiewicz K."/>
            <person name="Wedrychowicz H."/>
        </authorList>
    </citation>
    <scope>NUCLEOTIDE SEQUENCE [LARGE SCALE GENOMIC DNA]</scope>
    <source>
        <strain evidence="1 2">BPI-34</strain>
    </source>
</reference>
<evidence type="ECO:0000313" key="2">
    <source>
        <dbReference type="Proteomes" id="UP000184280"/>
    </source>
</evidence>
<proteinExistence type="predicted"/>
<protein>
    <submittedName>
        <fullName evidence="1">Uncharacterized protein</fullName>
    </submittedName>
</protein>
<dbReference type="Proteomes" id="UP000184280">
    <property type="component" value="Unassembled WGS sequence"/>
</dbReference>
<sequence>MTYDSITEDGRLWAVRYDDCTDNALYMLFEQWNDVTWLRQFFKENQADLTSYFKITDVNEAIYDTIEDSERLQCLIMDISPEADLDKLFRPLENSRFTDVLLGKEKARLKDVYRHASWLRIYAIKLEPGIYVITGGAIKLTRTMQEREHTLQELAKMEKVRSHLLTNNIVDKDSFVDFLSELV</sequence>
<organism evidence="1 2">
    <name type="scientific">Xylanibacter ruminicola</name>
    <name type="common">Prevotella ruminicola</name>
    <dbReference type="NCBI Taxonomy" id="839"/>
    <lineage>
        <taxon>Bacteria</taxon>
        <taxon>Pseudomonadati</taxon>
        <taxon>Bacteroidota</taxon>
        <taxon>Bacteroidia</taxon>
        <taxon>Bacteroidales</taxon>
        <taxon>Prevotellaceae</taxon>
        <taxon>Xylanibacter</taxon>
    </lineage>
</organism>
<dbReference type="OrthoDB" id="1067077at2"/>
<evidence type="ECO:0000313" key="1">
    <source>
        <dbReference type="EMBL" id="SHL84607.1"/>
    </source>
</evidence>
<dbReference type="RefSeq" id="WP_073043079.1">
    <property type="nucleotide sequence ID" value="NZ_FOLF01000002.1"/>
</dbReference>
<gene>
    <name evidence="1" type="ORF">SAMN04488494_0893</name>
</gene>
<dbReference type="AlphaFoldDB" id="A0A1M7DYU1"/>
<accession>A0A1M7DYU1</accession>
<dbReference type="EMBL" id="FRCJ01000001">
    <property type="protein sequence ID" value="SHL84607.1"/>
    <property type="molecule type" value="Genomic_DNA"/>
</dbReference>
<name>A0A1M7DYU1_XYLRU</name>